<organism evidence="17">
    <name type="scientific">Blastobotrys adeninivorans</name>
    <name type="common">Yeast</name>
    <name type="synonym">Arxula adeninivorans</name>
    <dbReference type="NCBI Taxonomy" id="409370"/>
    <lineage>
        <taxon>Eukaryota</taxon>
        <taxon>Fungi</taxon>
        <taxon>Dikarya</taxon>
        <taxon>Ascomycota</taxon>
        <taxon>Saccharomycotina</taxon>
        <taxon>Dipodascomycetes</taxon>
        <taxon>Dipodascales</taxon>
        <taxon>Trichomonascaceae</taxon>
        <taxon>Blastobotrys</taxon>
    </lineage>
</organism>
<evidence type="ECO:0000256" key="11">
    <source>
        <dbReference type="ARBA" id="ARBA00023222"/>
    </source>
</evidence>
<comment type="subcellular location">
    <subcellularLocation>
        <location evidence="1">Cytoplasm</location>
    </subcellularLocation>
</comment>
<keyword evidence="6" id="KW-0963">Cytoplasm</keyword>
<keyword evidence="9 15" id="KW-0028">Amino-acid biosynthesis</keyword>
<dbReference type="PhylomeDB" id="A0A060TB12"/>
<proteinExistence type="predicted"/>
<dbReference type="Pfam" id="PF01817">
    <property type="entry name" value="CM_2"/>
    <property type="match status" value="1"/>
</dbReference>
<evidence type="ECO:0000256" key="6">
    <source>
        <dbReference type="ARBA" id="ARBA00022490"/>
    </source>
</evidence>
<keyword evidence="7" id="KW-0827">Tyrosine biosynthesis</keyword>
<dbReference type="FunFam" id="1.10.590.10:FF:000002">
    <property type="entry name" value="Chorismate mutase"/>
    <property type="match status" value="1"/>
</dbReference>
<gene>
    <name evidence="17" type="ORF">GNLVRS02_ARAD1B11880g</name>
</gene>
<dbReference type="GO" id="GO:0009094">
    <property type="term" value="P:L-phenylalanine biosynthetic process"/>
    <property type="evidence" value="ECO:0007669"/>
    <property type="project" value="UniProtKB-KW"/>
</dbReference>
<evidence type="ECO:0000256" key="12">
    <source>
        <dbReference type="ARBA" id="ARBA00023235"/>
    </source>
</evidence>
<dbReference type="PIRSF" id="PIRSF017318">
    <property type="entry name" value="Chor_mut_AroQ_eu"/>
    <property type="match status" value="1"/>
</dbReference>
<dbReference type="EMBL" id="HG937692">
    <property type="protein sequence ID" value="CDP36391.1"/>
    <property type="molecule type" value="Genomic_DNA"/>
</dbReference>
<dbReference type="PANTHER" id="PTHR21145:SF12">
    <property type="entry name" value="CHORISMATE MUTASE"/>
    <property type="match status" value="1"/>
</dbReference>
<keyword evidence="8" id="KW-0021">Allosteric enzyme</keyword>
<evidence type="ECO:0000256" key="10">
    <source>
        <dbReference type="ARBA" id="ARBA00023141"/>
    </source>
</evidence>
<keyword evidence="11" id="KW-0584">Phenylalanine biosynthesis</keyword>
<dbReference type="GO" id="GO:0006571">
    <property type="term" value="P:tyrosine biosynthetic process"/>
    <property type="evidence" value="ECO:0007669"/>
    <property type="project" value="UniProtKB-KW"/>
</dbReference>
<dbReference type="EC" id="5.4.99.5" evidence="4 15"/>
<name>A0A060TB12_BLAAD</name>
<evidence type="ECO:0000256" key="15">
    <source>
        <dbReference type="PIRNR" id="PIRNR017318"/>
    </source>
</evidence>
<comment type="subunit">
    <text evidence="3">Homodimer.</text>
</comment>
<dbReference type="UniPathway" id="UPA00120">
    <property type="reaction ID" value="UER00203"/>
</dbReference>
<dbReference type="GO" id="GO:0005737">
    <property type="term" value="C:cytoplasm"/>
    <property type="evidence" value="ECO:0007669"/>
    <property type="project" value="UniProtKB-SubCell"/>
</dbReference>
<dbReference type="InterPro" id="IPR036263">
    <property type="entry name" value="Chorismate_II_sf"/>
</dbReference>
<dbReference type="InterPro" id="IPR008238">
    <property type="entry name" value="Chorismate_mutase_AroQ_euk"/>
</dbReference>
<evidence type="ECO:0000259" key="16">
    <source>
        <dbReference type="Pfam" id="PF01817"/>
    </source>
</evidence>
<comment type="catalytic activity">
    <reaction evidence="13">
        <text>chorismate = prephenate</text>
        <dbReference type="Rhea" id="RHEA:13897"/>
        <dbReference type="ChEBI" id="CHEBI:29748"/>
        <dbReference type="ChEBI" id="CHEBI:29934"/>
        <dbReference type="EC" id="5.4.99.5"/>
    </reaction>
    <physiologicalReaction direction="left-to-right" evidence="13">
        <dbReference type="Rhea" id="RHEA:13898"/>
    </physiologicalReaction>
</comment>
<accession>A0A060TB12</accession>
<dbReference type="SMR" id="A0A060TB12"/>
<dbReference type="PANTHER" id="PTHR21145">
    <property type="entry name" value="CHORISMATE MUTASE"/>
    <property type="match status" value="1"/>
</dbReference>
<dbReference type="PROSITE" id="PS51169">
    <property type="entry name" value="CHORISMATE_MUT_3"/>
    <property type="match status" value="1"/>
</dbReference>
<evidence type="ECO:0000256" key="9">
    <source>
        <dbReference type="ARBA" id="ARBA00022605"/>
    </source>
</evidence>
<evidence type="ECO:0000256" key="13">
    <source>
        <dbReference type="ARBA" id="ARBA00023979"/>
    </source>
</evidence>
<dbReference type="InterPro" id="IPR002701">
    <property type="entry name" value="CM_II_prokaryot"/>
</dbReference>
<evidence type="ECO:0000256" key="4">
    <source>
        <dbReference type="ARBA" id="ARBA00012404"/>
    </source>
</evidence>
<keyword evidence="12 15" id="KW-0413">Isomerase</keyword>
<dbReference type="Gene3D" id="1.10.590.10">
    <property type="entry name" value="Chorismate mutase, AroQ class superfamily, eukaryotic"/>
    <property type="match status" value="1"/>
</dbReference>
<sequence length="270" mass="30809">MSKAATESSPNITMDFTKRDTVLDLDNIREQLVRMEDTIVFNLIERAQFFASPSVYDPKKIPIPNFDGCFLDWLMMETEKTQSKIRRYEAPDEVPFFPDHLEATILPPVQYPKVLASYHKEINVNALIKKYYIEHIVGAVAAHQGDQPENVGSCAIADMECLQAISRRIHFGKFVAESKFQSDREKFTALIKARDADGIDDAITNSAVERKVLDRIRSKTESYAAPVLRWSTKVQGNISGDTIESIYKDCIIPLTKKVEVDYLLRRLEED</sequence>
<evidence type="ECO:0000256" key="2">
    <source>
        <dbReference type="ARBA" id="ARBA00004817"/>
    </source>
</evidence>
<keyword evidence="10 15" id="KW-0057">Aromatic amino acid biosynthesis</keyword>
<feature type="domain" description="Chorismate mutase" evidence="16">
    <location>
        <begin position="157"/>
        <end position="259"/>
    </location>
</feature>
<reference evidence="17" key="2">
    <citation type="submission" date="2014-06" db="EMBL/GenBank/DDBJ databases">
        <title>The complete genome of Blastobotrys (Arxula) adeninivorans LS3 - a yeast of biotechnological interest.</title>
        <authorList>
            <person name="Kunze G."/>
            <person name="Gaillardin C."/>
            <person name="Czernicka M."/>
            <person name="Durrens P."/>
            <person name="Martin T."/>
            <person name="Boer E."/>
            <person name="Gabaldon T."/>
            <person name="Cruz J."/>
            <person name="Talla E."/>
            <person name="Marck C."/>
            <person name="Goffeau A."/>
            <person name="Barbe V."/>
            <person name="Baret P."/>
            <person name="Baronian K."/>
            <person name="Beier S."/>
            <person name="Bleykasten C."/>
            <person name="Bode R."/>
            <person name="Casaregola S."/>
            <person name="Despons L."/>
            <person name="Fairhead C."/>
            <person name="Giersberg M."/>
            <person name="Gierski P."/>
            <person name="Hahnel U."/>
            <person name="Hartmann A."/>
            <person name="Jankowska D."/>
            <person name="Jubin C."/>
            <person name="Jung P."/>
            <person name="Lafontaine I."/>
            <person name="Leh-Louis V."/>
            <person name="Lemaire M."/>
            <person name="Marcet-Houben M."/>
            <person name="Mascher M."/>
            <person name="Morel G."/>
            <person name="Richard G.-F."/>
            <person name="Riechen J."/>
            <person name="Sacerdot C."/>
            <person name="Sarkar A."/>
            <person name="Savel G."/>
            <person name="Schacherer J."/>
            <person name="Sherman D."/>
            <person name="Straub M.-L."/>
            <person name="Stein N."/>
            <person name="Thierry A."/>
            <person name="Trautwein-Schult A."/>
            <person name="Westhof E."/>
            <person name="Worch S."/>
            <person name="Dujon B."/>
            <person name="Souciet J.-L."/>
            <person name="Wincker P."/>
            <person name="Scholz U."/>
            <person name="Neuveglise N."/>
        </authorList>
    </citation>
    <scope>NUCLEOTIDE SEQUENCE</scope>
    <source>
        <strain evidence="17">LS3</strain>
    </source>
</reference>
<dbReference type="AlphaFoldDB" id="A0A060TB12"/>
<evidence type="ECO:0000256" key="1">
    <source>
        <dbReference type="ARBA" id="ARBA00004496"/>
    </source>
</evidence>
<evidence type="ECO:0000313" key="17">
    <source>
        <dbReference type="EMBL" id="CDP36391.1"/>
    </source>
</evidence>
<reference evidence="17" key="1">
    <citation type="submission" date="2014-02" db="EMBL/GenBank/DDBJ databases">
        <authorList>
            <person name="Genoscope - CEA"/>
        </authorList>
    </citation>
    <scope>NUCLEOTIDE SEQUENCE</scope>
    <source>
        <strain evidence="17">LS3</strain>
    </source>
</reference>
<dbReference type="SUPFAM" id="SSF48600">
    <property type="entry name" value="Chorismate mutase II"/>
    <property type="match status" value="1"/>
</dbReference>
<comment type="function">
    <text evidence="14">Catalyzes the Claisen rearrangement of chorismate to prephenate. Acts at the first branch point in the aromatic amino acid pathway where it steers biosynthesis towards phenylalanine and tyrosine, and away from tryptophan.</text>
</comment>
<evidence type="ECO:0000256" key="14">
    <source>
        <dbReference type="ARBA" id="ARBA00055515"/>
    </source>
</evidence>
<protein>
    <recommendedName>
        <fullName evidence="5 15">Chorismate mutase</fullName>
        <ecNumber evidence="4 15">5.4.99.5</ecNumber>
    </recommendedName>
</protein>
<dbReference type="GO" id="GO:0004106">
    <property type="term" value="F:chorismate mutase activity"/>
    <property type="evidence" value="ECO:0007669"/>
    <property type="project" value="UniProtKB-UniRule"/>
</dbReference>
<dbReference type="InterPro" id="IPR037039">
    <property type="entry name" value="CM_AroQ_sf_eucaryotic"/>
</dbReference>
<dbReference type="GO" id="GO:0046417">
    <property type="term" value="P:chorismate metabolic process"/>
    <property type="evidence" value="ECO:0007669"/>
    <property type="project" value="InterPro"/>
</dbReference>
<comment type="pathway">
    <text evidence="2">Metabolic intermediate biosynthesis; prephenate biosynthesis; prephenate from chorismate: step 1/1.</text>
</comment>
<dbReference type="NCBIfam" id="TIGR01802">
    <property type="entry name" value="CM_pl-yst"/>
    <property type="match status" value="1"/>
</dbReference>
<evidence type="ECO:0000256" key="7">
    <source>
        <dbReference type="ARBA" id="ARBA00022498"/>
    </source>
</evidence>
<evidence type="ECO:0000256" key="5">
    <source>
        <dbReference type="ARBA" id="ARBA00020296"/>
    </source>
</evidence>
<evidence type="ECO:0000256" key="8">
    <source>
        <dbReference type="ARBA" id="ARBA00022533"/>
    </source>
</evidence>
<evidence type="ECO:0000256" key="3">
    <source>
        <dbReference type="ARBA" id="ARBA00011738"/>
    </source>
</evidence>